<protein>
    <submittedName>
        <fullName evidence="2">DUF2812 domain-containing protein</fullName>
    </submittedName>
</protein>
<proteinExistence type="predicted"/>
<dbReference type="Pfam" id="PF11193">
    <property type="entry name" value="DUF2812"/>
    <property type="match status" value="1"/>
</dbReference>
<comment type="caution">
    <text evidence="2">The sequence shown here is derived from an EMBL/GenBank/DDBJ whole genome shotgun (WGS) entry which is preliminary data.</text>
</comment>
<dbReference type="EMBL" id="JAJJPB010000043">
    <property type="protein sequence ID" value="MCC9296693.1"/>
    <property type="molecule type" value="Genomic_DNA"/>
</dbReference>
<accession>A0ABS8NA53</accession>
<sequence length="240" mass="27736">MFNTKYVMRKGLALAENEEMEMLSSYAREGWILYKFGTLGYKLKKSNPQQLQYSLDYRNNPDKEYFLYFKEAGWSYVCSIGNTIHIFSAPEGTKPIYTDNDTESEKYVGQYEMTKKIAIPSSLCTILLLILTLLSKYGYIPDIYRKIFGILLIASVIITVYTVIPCMSFYSKINKSGIKEDTKNRSRNYKIAYVLLTIMTLLLVSLFLLSKFNFLSIGNAVFYIIFFICILLGIFICLIK</sequence>
<evidence type="ECO:0000313" key="3">
    <source>
        <dbReference type="Proteomes" id="UP001165422"/>
    </source>
</evidence>
<gene>
    <name evidence="2" type="ORF">LN736_17795</name>
</gene>
<evidence type="ECO:0000313" key="2">
    <source>
        <dbReference type="EMBL" id="MCC9296693.1"/>
    </source>
</evidence>
<keyword evidence="1" id="KW-0812">Transmembrane</keyword>
<dbReference type="RefSeq" id="WP_229982128.1">
    <property type="nucleotide sequence ID" value="NZ_JAJJPB010000043.1"/>
</dbReference>
<name>A0ABS8NA53_9CLOT</name>
<feature type="transmembrane region" description="Helical" evidence="1">
    <location>
        <begin position="191"/>
        <end position="209"/>
    </location>
</feature>
<evidence type="ECO:0000256" key="1">
    <source>
        <dbReference type="SAM" id="Phobius"/>
    </source>
</evidence>
<dbReference type="InterPro" id="IPR021359">
    <property type="entry name" value="DUF2812"/>
</dbReference>
<feature type="transmembrane region" description="Helical" evidence="1">
    <location>
        <begin position="147"/>
        <end position="170"/>
    </location>
</feature>
<reference evidence="2" key="1">
    <citation type="submission" date="2021-11" db="EMBL/GenBank/DDBJ databases">
        <authorList>
            <person name="Qingchun L."/>
            <person name="Dong Z."/>
            <person name="Zongwei Q."/>
            <person name="Jia Z."/>
            <person name="Duotao L."/>
        </authorList>
    </citation>
    <scope>NUCLEOTIDE SEQUENCE</scope>
    <source>
        <strain evidence="2">WLY-B-L2</strain>
    </source>
</reference>
<feature type="transmembrane region" description="Helical" evidence="1">
    <location>
        <begin position="221"/>
        <end position="239"/>
    </location>
</feature>
<feature type="transmembrane region" description="Helical" evidence="1">
    <location>
        <begin position="117"/>
        <end position="135"/>
    </location>
</feature>
<dbReference type="Proteomes" id="UP001165422">
    <property type="component" value="Unassembled WGS sequence"/>
</dbReference>
<organism evidence="2 3">
    <name type="scientific">Clostridium aromativorans</name>
    <dbReference type="NCBI Taxonomy" id="2836848"/>
    <lineage>
        <taxon>Bacteria</taxon>
        <taxon>Bacillati</taxon>
        <taxon>Bacillota</taxon>
        <taxon>Clostridia</taxon>
        <taxon>Eubacteriales</taxon>
        <taxon>Clostridiaceae</taxon>
        <taxon>Clostridium</taxon>
    </lineage>
</organism>
<keyword evidence="1" id="KW-1133">Transmembrane helix</keyword>
<keyword evidence="3" id="KW-1185">Reference proteome</keyword>
<keyword evidence="1" id="KW-0472">Membrane</keyword>